<comment type="cofactor">
    <cofactor evidence="9">
        <name>FMN</name>
        <dbReference type="ChEBI" id="CHEBI:58210"/>
    </cofactor>
    <text evidence="9">Binds 1 FMN per subunit.</text>
</comment>
<keyword evidence="8 9" id="KW-0560">Oxidoreductase</keyword>
<keyword evidence="5 9" id="KW-0285">Flavoprotein</keyword>
<feature type="binding site" evidence="9">
    <location>
        <begin position="193"/>
        <end position="194"/>
    </location>
    <ligand>
        <name>substrate</name>
    </ligand>
</feature>
<comment type="subcellular location">
    <subcellularLocation>
        <location evidence="1 9">Cytoplasm</location>
    </subcellularLocation>
</comment>
<dbReference type="GO" id="GO:0005737">
    <property type="term" value="C:cytoplasm"/>
    <property type="evidence" value="ECO:0007669"/>
    <property type="project" value="UniProtKB-SubCell"/>
</dbReference>
<dbReference type="Gene3D" id="3.20.20.70">
    <property type="entry name" value="Aldolase class I"/>
    <property type="match status" value="1"/>
</dbReference>
<comment type="pathway">
    <text evidence="2 9">Pyrimidine metabolism; UMP biosynthesis via de novo pathway.</text>
</comment>
<dbReference type="PANTHER" id="PTHR48109:SF1">
    <property type="entry name" value="DIHYDROOROTATE DEHYDROGENASE (FUMARATE)"/>
    <property type="match status" value="1"/>
</dbReference>
<evidence type="ECO:0000256" key="8">
    <source>
        <dbReference type="ARBA" id="ARBA00023002"/>
    </source>
</evidence>
<dbReference type="PANTHER" id="PTHR48109">
    <property type="entry name" value="DIHYDROOROTATE DEHYDROGENASE (QUINONE), MITOCHONDRIAL-RELATED"/>
    <property type="match status" value="1"/>
</dbReference>
<comment type="caution">
    <text evidence="9">Lacks conserved residue(s) required for the propagation of feature annotation.</text>
</comment>
<evidence type="ECO:0000256" key="4">
    <source>
        <dbReference type="ARBA" id="ARBA00022490"/>
    </source>
</evidence>
<dbReference type="InterPro" id="IPR013785">
    <property type="entry name" value="Aldolase_TIM"/>
</dbReference>
<dbReference type="InterPro" id="IPR012135">
    <property type="entry name" value="Dihydroorotate_DH_1_2"/>
</dbReference>
<feature type="binding site" evidence="9">
    <location>
        <position position="218"/>
    </location>
    <ligand>
        <name>FMN</name>
        <dbReference type="ChEBI" id="CHEBI:58210"/>
    </ligand>
</feature>
<dbReference type="EMBL" id="CAAHFG010000003">
    <property type="protein sequence ID" value="VGO15920.1"/>
    <property type="molecule type" value="Genomic_DNA"/>
</dbReference>
<feature type="binding site" evidence="9">
    <location>
        <position position="46"/>
    </location>
    <ligand>
        <name>substrate</name>
    </ligand>
</feature>
<dbReference type="EC" id="1.3.-.-" evidence="9"/>
<comment type="function">
    <text evidence="9">Catalyzes the conversion of dihydroorotate to orotate.</text>
</comment>
<reference evidence="11 12" key="1">
    <citation type="submission" date="2019-04" db="EMBL/GenBank/DDBJ databases">
        <authorList>
            <person name="Van Vliet M D."/>
        </authorList>
    </citation>
    <scope>NUCLEOTIDE SEQUENCE [LARGE SCALE GENOMIC DNA]</scope>
    <source>
        <strain evidence="11 12">F1</strain>
    </source>
</reference>
<dbReference type="NCBIfam" id="NF005574">
    <property type="entry name" value="PRK07259.1"/>
    <property type="match status" value="1"/>
</dbReference>
<feature type="binding site" evidence="9">
    <location>
        <begin position="70"/>
        <end position="74"/>
    </location>
    <ligand>
        <name>substrate</name>
    </ligand>
</feature>
<evidence type="ECO:0000256" key="1">
    <source>
        <dbReference type="ARBA" id="ARBA00004496"/>
    </source>
</evidence>
<keyword evidence="7 9" id="KW-0665">Pyrimidine biosynthesis</keyword>
<feature type="binding site" evidence="9">
    <location>
        <begin position="244"/>
        <end position="245"/>
    </location>
    <ligand>
        <name>FMN</name>
        <dbReference type="ChEBI" id="CHEBI:58210"/>
    </ligand>
</feature>
<dbReference type="PIRSF" id="PIRSF000164">
    <property type="entry name" value="DHO_oxidase"/>
    <property type="match status" value="1"/>
</dbReference>
<feature type="active site" description="Nucleophile" evidence="9">
    <location>
        <position position="131"/>
    </location>
</feature>
<dbReference type="InterPro" id="IPR033888">
    <property type="entry name" value="DHOD_1B"/>
</dbReference>
<sequence>MSVDLKIKIGSMEMKNPVTVASGTFGYGPEYAELVDLNRLGAITVKGICPDEHVGNSTPRTFETRGGMLNAIGLPGPGAKGFIEKYVPFLKQYDTPVIVNIWGKGMDDYGTVVEMLDGEETVSAYEINLSCPNVKEGGSAFGTEVDTFSRVIELVRGKTQKPIIPKLAPNVPNIAAFAKAAENSGADAISIMNTMPAMAINIDTLEPELANKFGGLSGPPIKPIAIKLVFDAARAIDIPIIGMGGIFEPEDAIEFMIAGATAVAVGTANFVDPSTIDRVIDGIEHYLIKKGHSSVADIVGTVKA</sequence>
<evidence type="ECO:0000259" key="10">
    <source>
        <dbReference type="Pfam" id="PF01180"/>
    </source>
</evidence>
<accession>A0A6C2U7C5</accession>
<dbReference type="AlphaFoldDB" id="A0A6C2U7C5"/>
<feature type="binding site" evidence="9">
    <location>
        <position position="128"/>
    </location>
    <ligand>
        <name>substrate</name>
    </ligand>
</feature>
<feature type="binding site" evidence="9">
    <location>
        <begin position="46"/>
        <end position="47"/>
    </location>
    <ligand>
        <name>FMN</name>
        <dbReference type="ChEBI" id="CHEBI:58210"/>
    </ligand>
</feature>
<organism evidence="11 12">
    <name type="scientific">Pontiella desulfatans</name>
    <dbReference type="NCBI Taxonomy" id="2750659"/>
    <lineage>
        <taxon>Bacteria</taxon>
        <taxon>Pseudomonadati</taxon>
        <taxon>Kiritimatiellota</taxon>
        <taxon>Kiritimatiellia</taxon>
        <taxon>Kiritimatiellales</taxon>
        <taxon>Pontiellaceae</taxon>
        <taxon>Pontiella</taxon>
    </lineage>
</organism>
<comment type="similarity">
    <text evidence="3 9">Belongs to the dihydroorotate dehydrogenase family. Type 1 subfamily.</text>
</comment>
<dbReference type="CDD" id="cd04740">
    <property type="entry name" value="DHOD_1B_like"/>
    <property type="match status" value="1"/>
</dbReference>
<dbReference type="SUPFAM" id="SSF51395">
    <property type="entry name" value="FMN-linked oxidoreductases"/>
    <property type="match status" value="1"/>
</dbReference>
<dbReference type="InterPro" id="IPR049622">
    <property type="entry name" value="Dihydroorotate_DH_I"/>
</dbReference>
<evidence type="ECO:0000313" key="12">
    <source>
        <dbReference type="Proteomes" id="UP000366872"/>
    </source>
</evidence>
<evidence type="ECO:0000256" key="2">
    <source>
        <dbReference type="ARBA" id="ARBA00004725"/>
    </source>
</evidence>
<feature type="domain" description="Dihydroorotate dehydrogenase catalytic" evidence="10">
    <location>
        <begin position="5"/>
        <end position="287"/>
    </location>
</feature>
<gene>
    <name evidence="9 11" type="primary">pyrD</name>
    <name evidence="11" type="ORF">PDESU_04509</name>
</gene>
<dbReference type="InterPro" id="IPR005720">
    <property type="entry name" value="Dihydroorotate_DH_cat"/>
</dbReference>
<name>A0A6C2U7C5_PONDE</name>
<feature type="binding site" evidence="9">
    <location>
        <position position="100"/>
    </location>
    <ligand>
        <name>FMN</name>
        <dbReference type="ChEBI" id="CHEBI:58210"/>
    </ligand>
</feature>
<dbReference type="GO" id="GO:0006207">
    <property type="term" value="P:'de novo' pyrimidine nucleobase biosynthetic process"/>
    <property type="evidence" value="ECO:0007669"/>
    <property type="project" value="TreeGrafter"/>
</dbReference>
<dbReference type="UniPathway" id="UPA00070"/>
<feature type="binding site" evidence="9">
    <location>
        <position position="128"/>
    </location>
    <ligand>
        <name>FMN</name>
        <dbReference type="ChEBI" id="CHEBI:58210"/>
    </ligand>
</feature>
<dbReference type="NCBIfam" id="TIGR01037">
    <property type="entry name" value="pyrD_sub1_fam"/>
    <property type="match status" value="1"/>
</dbReference>
<feature type="binding site" evidence="9">
    <location>
        <begin position="266"/>
        <end position="267"/>
    </location>
    <ligand>
        <name>FMN</name>
        <dbReference type="ChEBI" id="CHEBI:58210"/>
    </ligand>
</feature>
<protein>
    <recommendedName>
        <fullName evidence="9">Dihydroorotate dehydrogenase</fullName>
        <shortName evidence="9">DHOD</shortName>
        <shortName evidence="9">DHODase</shortName>
        <shortName evidence="9">DHOdehase</shortName>
        <ecNumber evidence="9">1.3.-.-</ecNumber>
    </recommendedName>
</protein>
<evidence type="ECO:0000256" key="9">
    <source>
        <dbReference type="HAMAP-Rule" id="MF_00224"/>
    </source>
</evidence>
<evidence type="ECO:0000256" key="3">
    <source>
        <dbReference type="ARBA" id="ARBA00008008"/>
    </source>
</evidence>
<dbReference type="InterPro" id="IPR024920">
    <property type="entry name" value="Dihydroorotate_DH_1"/>
</dbReference>
<evidence type="ECO:0000256" key="6">
    <source>
        <dbReference type="ARBA" id="ARBA00022643"/>
    </source>
</evidence>
<dbReference type="HAMAP" id="MF_00224">
    <property type="entry name" value="DHO_dh_type1"/>
    <property type="match status" value="1"/>
</dbReference>
<proteinExistence type="inferred from homology"/>
<comment type="catalytic activity">
    <reaction evidence="9">
        <text>(S)-dihydroorotate + A = orotate + AH2</text>
        <dbReference type="Rhea" id="RHEA:18073"/>
        <dbReference type="ChEBI" id="CHEBI:13193"/>
        <dbReference type="ChEBI" id="CHEBI:17499"/>
        <dbReference type="ChEBI" id="CHEBI:30839"/>
        <dbReference type="ChEBI" id="CHEBI:30864"/>
    </reaction>
</comment>
<dbReference type="GO" id="GO:0004152">
    <property type="term" value="F:dihydroorotate dehydrogenase activity"/>
    <property type="evidence" value="ECO:0007669"/>
    <property type="project" value="UniProtKB-UniRule"/>
</dbReference>
<evidence type="ECO:0000256" key="5">
    <source>
        <dbReference type="ARBA" id="ARBA00022630"/>
    </source>
</evidence>
<dbReference type="InterPro" id="IPR050074">
    <property type="entry name" value="DHO_dehydrogenase"/>
</dbReference>
<dbReference type="GO" id="GO:0044205">
    <property type="term" value="P:'de novo' UMP biosynthetic process"/>
    <property type="evidence" value="ECO:0007669"/>
    <property type="project" value="UniProtKB-UniRule"/>
</dbReference>
<feature type="binding site" evidence="9">
    <location>
        <position position="166"/>
    </location>
    <ligand>
        <name>FMN</name>
        <dbReference type="ChEBI" id="CHEBI:58210"/>
    </ligand>
</feature>
<dbReference type="Proteomes" id="UP000366872">
    <property type="component" value="Unassembled WGS sequence"/>
</dbReference>
<feature type="binding site" evidence="9">
    <location>
        <position position="22"/>
    </location>
    <ligand>
        <name>FMN</name>
        <dbReference type="ChEBI" id="CHEBI:58210"/>
    </ligand>
</feature>
<dbReference type="FunFam" id="3.20.20.70:FF:000027">
    <property type="entry name" value="Dihydropyrimidine dehydrogenase [NADP(+)]"/>
    <property type="match status" value="1"/>
</dbReference>
<evidence type="ECO:0000256" key="7">
    <source>
        <dbReference type="ARBA" id="ARBA00022975"/>
    </source>
</evidence>
<keyword evidence="6 9" id="KW-0288">FMN</keyword>
<evidence type="ECO:0000313" key="11">
    <source>
        <dbReference type="EMBL" id="VGO15920.1"/>
    </source>
</evidence>
<keyword evidence="12" id="KW-1185">Reference proteome</keyword>
<dbReference type="Pfam" id="PF01180">
    <property type="entry name" value="DHO_dh"/>
    <property type="match status" value="1"/>
</dbReference>
<keyword evidence="4 9" id="KW-0963">Cytoplasm</keyword>
<dbReference type="RefSeq" id="WP_136081485.1">
    <property type="nucleotide sequence ID" value="NZ_CAAHFG010000003.1"/>
</dbReference>